<protein>
    <submittedName>
        <fullName evidence="1">Uncharacterized protein</fullName>
    </submittedName>
</protein>
<sequence length="502" mass="57443">MKDTAEFKDFSMGLNDTVYANVIGDKELSKIENAVIGVGEIRKRTGYKQVAYVGDKITGAYTFLKSDGTNELLMMGDRLRRWNGKFFVDIPGPPSTGDRANFITMKDRKGNRVVLVANNISLKVYAENQLSSVTAYVPTADEQRNPGLNDIGSLFNCKYMAFFGGRLFVVGHDIKNRVSFSHIDPKLGYAVYDYFPAINFFDVASNENDEIVGLVTFRNSLIIFCRHSIWALYGKTTYDYELVKINTPTGCMAPESIQVVGNQIFYLSDTHVYGLFANDFNMVSAQIITKQIESTMRAIPLTEKNKAVAGYFEGKYYLSFPNGKTLVYDELLVCWTVYSNIKADVFVNYDGNFYFGSNKNAYVFHPEYHDDGKPIPFRMETKYFDFGLMTQDKKIHRIWLHSNQPNGYRLGVKLDFETKQVDGTRPNAANVSNWDEAIWDQNTFDRIEMYINRLRVNNRTKKIGMIIEDVTHIRPFVVYGIGVQYELKRRKETSYGTNSKKI</sequence>
<dbReference type="GeneID" id="67465227"/>
<dbReference type="Proteomes" id="UP000194143">
    <property type="component" value="Chromosome"/>
</dbReference>
<evidence type="ECO:0000313" key="2">
    <source>
        <dbReference type="Proteomes" id="UP000194143"/>
    </source>
</evidence>
<evidence type="ECO:0000313" key="1">
    <source>
        <dbReference type="EMBL" id="ARP56108.1"/>
    </source>
</evidence>
<organism evidence="1 2">
    <name type="scientific">Bacillus thuringiensis</name>
    <dbReference type="NCBI Taxonomy" id="1428"/>
    <lineage>
        <taxon>Bacteria</taxon>
        <taxon>Bacillati</taxon>
        <taxon>Bacillota</taxon>
        <taxon>Bacilli</taxon>
        <taxon>Bacillales</taxon>
        <taxon>Bacillaceae</taxon>
        <taxon>Bacillus</taxon>
        <taxon>Bacillus cereus group</taxon>
    </lineage>
</organism>
<dbReference type="AlphaFoldDB" id="A0A1W6WHP0"/>
<name>A0A1W6WHP0_BACTU</name>
<proteinExistence type="predicted"/>
<dbReference type="RefSeq" id="WP_000655417.1">
    <property type="nucleotide sequence ID" value="NZ_CAKJXA010000022.1"/>
</dbReference>
<keyword evidence="2" id="KW-1185">Reference proteome</keyword>
<accession>A0A1W6WHP0</accession>
<gene>
    <name evidence="1" type="ORF">CAB88_02880</name>
</gene>
<dbReference type="EMBL" id="CP021061">
    <property type="protein sequence ID" value="ARP56108.1"/>
    <property type="molecule type" value="Genomic_DNA"/>
</dbReference>
<reference evidence="1 2" key="1">
    <citation type="submission" date="2017-04" db="EMBL/GenBank/DDBJ databases">
        <title>Complete Genome Sequence of Bacillus thuringiensis type Strain ATCC 10792.</title>
        <authorList>
            <person name="Oh D.-H."/>
            <person name="Park B.-J."/>
            <person name="Shuai W."/>
            <person name="Chelliah R."/>
        </authorList>
    </citation>
    <scope>NUCLEOTIDE SEQUENCE [LARGE SCALE GENOMIC DNA]</scope>
    <source>
        <strain evidence="1 2">ATCC 10792</strain>
    </source>
</reference>